<comment type="caution">
    <text evidence="2">The sequence shown here is derived from an EMBL/GenBank/DDBJ whole genome shotgun (WGS) entry which is preliminary data.</text>
</comment>
<evidence type="ECO:0000313" key="3">
    <source>
        <dbReference type="Proteomes" id="UP001204746"/>
    </source>
</evidence>
<evidence type="ECO:0000256" key="1">
    <source>
        <dbReference type="SAM" id="MobiDB-lite"/>
    </source>
</evidence>
<dbReference type="RefSeq" id="WP_256648072.1">
    <property type="nucleotide sequence ID" value="NZ_JANIAA010000001.1"/>
</dbReference>
<name>A0ABT1UP10_9ACTN</name>
<feature type="region of interest" description="Disordered" evidence="1">
    <location>
        <begin position="1"/>
        <end position="43"/>
    </location>
</feature>
<dbReference type="EMBL" id="JANIAA010000001">
    <property type="protein sequence ID" value="MCQ8186874.1"/>
    <property type="molecule type" value="Genomic_DNA"/>
</dbReference>
<gene>
    <name evidence="2" type="ORF">NP777_01120</name>
</gene>
<organism evidence="2 3">
    <name type="scientific">Streptomyces rugosispiralis</name>
    <dbReference type="NCBI Taxonomy" id="2967341"/>
    <lineage>
        <taxon>Bacteria</taxon>
        <taxon>Bacillati</taxon>
        <taxon>Actinomycetota</taxon>
        <taxon>Actinomycetes</taxon>
        <taxon>Kitasatosporales</taxon>
        <taxon>Streptomycetaceae</taxon>
        <taxon>Streptomyces</taxon>
    </lineage>
</organism>
<evidence type="ECO:0000313" key="2">
    <source>
        <dbReference type="EMBL" id="MCQ8186874.1"/>
    </source>
</evidence>
<keyword evidence="3" id="KW-1185">Reference proteome</keyword>
<feature type="compositionally biased region" description="Basic and acidic residues" evidence="1">
    <location>
        <begin position="34"/>
        <end position="43"/>
    </location>
</feature>
<proteinExistence type="predicted"/>
<sequence>MENDKTARPSRRRTAGGRPPATRRLVAGGGQDGPIRDTEGGRA</sequence>
<reference evidence="2 3" key="1">
    <citation type="submission" date="2022-07" db="EMBL/GenBank/DDBJ databases">
        <authorList>
            <person name="Phongsopitanun W."/>
            <person name="Tanasupawat S."/>
        </authorList>
    </citation>
    <scope>NUCLEOTIDE SEQUENCE [LARGE SCALE GENOMIC DNA]</scope>
    <source>
        <strain evidence="2 3">RCU-064</strain>
    </source>
</reference>
<protein>
    <submittedName>
        <fullName evidence="2">Uncharacterized protein</fullName>
    </submittedName>
</protein>
<dbReference type="Proteomes" id="UP001204746">
    <property type="component" value="Unassembled WGS sequence"/>
</dbReference>
<accession>A0ABT1UP10</accession>